<sequence>MSTRSTGLDEAVTSLAAGTQRWIRLHAAYLDSPAAHAELPEIPRAKALLQLALLRRHWEKCQPADPALAEVTRVVEQVWRRPGFTRLLALDGGRAGQFALMYAALAPGGPATGAPRALLDRLAADGYLAPGRKPPFVHLEARFYSDLAGIEHEFAPYGELYEASPLPLAGPLPVADLDACKVAHTLFYLSDFGLRELPLPADERERALRVVERLTDHCVGLGDWDVVPKLMLAQYCLGADPLRTASGAAGLRMLAAAQAPDGAIPGRSAAERVPADATPVAYFRKSYKVTLVVALMTLVVTSGRTREPALTAATALRETL</sequence>
<evidence type="ECO:0000313" key="3">
    <source>
        <dbReference type="Proteomes" id="UP001501867"/>
    </source>
</evidence>
<dbReference type="Pfam" id="PF21836">
    <property type="entry name" value="DUF6895"/>
    <property type="match status" value="1"/>
</dbReference>
<accession>A0ABP3F0S0</accession>
<dbReference type="InterPro" id="IPR054190">
    <property type="entry name" value="DUF6895"/>
</dbReference>
<evidence type="ECO:0000313" key="2">
    <source>
        <dbReference type="EMBL" id="GAA0290110.1"/>
    </source>
</evidence>
<name>A0ABP3F0S0_9ACTN</name>
<organism evidence="2 3">
    <name type="scientific">Streptomyces polychromogenes</name>
    <dbReference type="NCBI Taxonomy" id="67342"/>
    <lineage>
        <taxon>Bacteria</taxon>
        <taxon>Bacillati</taxon>
        <taxon>Actinomycetota</taxon>
        <taxon>Actinomycetes</taxon>
        <taxon>Kitasatosporales</taxon>
        <taxon>Streptomycetaceae</taxon>
        <taxon>Streptomyces</taxon>
    </lineage>
</organism>
<reference evidence="3" key="1">
    <citation type="journal article" date="2019" name="Int. J. Syst. Evol. Microbiol.">
        <title>The Global Catalogue of Microorganisms (GCM) 10K type strain sequencing project: providing services to taxonomists for standard genome sequencing and annotation.</title>
        <authorList>
            <consortium name="The Broad Institute Genomics Platform"/>
            <consortium name="The Broad Institute Genome Sequencing Center for Infectious Disease"/>
            <person name="Wu L."/>
            <person name="Ma J."/>
        </authorList>
    </citation>
    <scope>NUCLEOTIDE SEQUENCE [LARGE SCALE GENOMIC DNA]</scope>
    <source>
        <strain evidence="3">JCM 4505</strain>
    </source>
</reference>
<evidence type="ECO:0000259" key="1">
    <source>
        <dbReference type="Pfam" id="PF21836"/>
    </source>
</evidence>
<feature type="domain" description="DUF6895" evidence="1">
    <location>
        <begin position="18"/>
        <end position="297"/>
    </location>
</feature>
<comment type="caution">
    <text evidence="2">The sequence shown here is derived from an EMBL/GenBank/DDBJ whole genome shotgun (WGS) entry which is preliminary data.</text>
</comment>
<keyword evidence="3" id="KW-1185">Reference proteome</keyword>
<dbReference type="RefSeq" id="WP_344158607.1">
    <property type="nucleotide sequence ID" value="NZ_BAAABV010000015.1"/>
</dbReference>
<dbReference type="EMBL" id="BAAABV010000015">
    <property type="protein sequence ID" value="GAA0290110.1"/>
    <property type="molecule type" value="Genomic_DNA"/>
</dbReference>
<dbReference type="Proteomes" id="UP001501867">
    <property type="component" value="Unassembled WGS sequence"/>
</dbReference>
<protein>
    <recommendedName>
        <fullName evidence="1">DUF6895 domain-containing protein</fullName>
    </recommendedName>
</protein>
<gene>
    <name evidence="2" type="ORF">GCM10010302_30750</name>
</gene>
<proteinExistence type="predicted"/>